<dbReference type="Gene3D" id="2.130.10.10">
    <property type="entry name" value="YVTN repeat-like/Quinoprotein amine dehydrogenase"/>
    <property type="match status" value="1"/>
</dbReference>
<dbReference type="GO" id="GO:0009307">
    <property type="term" value="P:DNA restriction-modification system"/>
    <property type="evidence" value="ECO:0007669"/>
    <property type="project" value="InterPro"/>
</dbReference>
<evidence type="ECO:0000313" key="3">
    <source>
        <dbReference type="Proteomes" id="UP000235777"/>
    </source>
</evidence>
<keyword evidence="2" id="KW-0378">Hydrolase</keyword>
<dbReference type="InterPro" id="IPR051200">
    <property type="entry name" value="Host-pathogen_enzymatic-act"/>
</dbReference>
<keyword evidence="3" id="KW-1185">Reference proteome</keyword>
<dbReference type="PANTHER" id="PTHR47197:SF3">
    <property type="entry name" value="DIHYDRO-HEME D1 DEHYDROGENASE"/>
    <property type="match status" value="1"/>
</dbReference>
<dbReference type="InterPro" id="IPR007560">
    <property type="entry name" value="Restrct_endonuc_IV_Mrr"/>
</dbReference>
<gene>
    <name evidence="2" type="ORF">C0Z20_28200</name>
</gene>
<keyword evidence="2" id="KW-0540">Nuclease</keyword>
<dbReference type="PANTHER" id="PTHR47197">
    <property type="entry name" value="PROTEIN NIRF"/>
    <property type="match status" value="1"/>
</dbReference>
<dbReference type="GO" id="GO:0003677">
    <property type="term" value="F:DNA binding"/>
    <property type="evidence" value="ECO:0007669"/>
    <property type="project" value="InterPro"/>
</dbReference>
<organism evidence="2 3">
    <name type="scientific">Trinickia symbiotica</name>
    <dbReference type="NCBI Taxonomy" id="863227"/>
    <lineage>
        <taxon>Bacteria</taxon>
        <taxon>Pseudomonadati</taxon>
        <taxon>Pseudomonadota</taxon>
        <taxon>Betaproteobacteria</taxon>
        <taxon>Burkholderiales</taxon>
        <taxon>Burkholderiaceae</taxon>
        <taxon>Trinickia</taxon>
    </lineage>
</organism>
<keyword evidence="2" id="KW-0255">Endonuclease</keyword>
<dbReference type="EMBL" id="PNYC01000026">
    <property type="protein sequence ID" value="PMS31247.1"/>
    <property type="molecule type" value="Genomic_DNA"/>
</dbReference>
<protein>
    <submittedName>
        <fullName evidence="2">Restriction endonuclease</fullName>
    </submittedName>
</protein>
<dbReference type="GO" id="GO:0004519">
    <property type="term" value="F:endonuclease activity"/>
    <property type="evidence" value="ECO:0007669"/>
    <property type="project" value="UniProtKB-KW"/>
</dbReference>
<proteinExistence type="predicted"/>
<reference evidence="2 3" key="1">
    <citation type="submission" date="2018-01" db="EMBL/GenBank/DDBJ databases">
        <title>Whole genome analyses suggest that Burkholderia sensu lato contains two further novel genera in the rhizoxinica-symbiotica group Mycetohabitans gen. nov., and Trinickia gen. nov.: implications for the evolution of diazotrophy and nodulation in the Burkholderiaceae.</title>
        <authorList>
            <person name="Estrada-de los Santos P."/>
            <person name="Palmer M."/>
            <person name="Chavez-Ramirez B."/>
            <person name="Beukes C."/>
            <person name="Steenkamp E.T."/>
            <person name="Hirsch A.M."/>
            <person name="Manyaka P."/>
            <person name="Maluk M."/>
            <person name="Lafos M."/>
            <person name="Crook M."/>
            <person name="Gross E."/>
            <person name="Simon M.F."/>
            <person name="Bueno dos Reis Junior F."/>
            <person name="Poole P.S."/>
            <person name="Venter S.N."/>
            <person name="James E.K."/>
        </authorList>
    </citation>
    <scope>NUCLEOTIDE SEQUENCE [LARGE SCALE GENOMIC DNA]</scope>
    <source>
        <strain evidence="2 3">JPY 581</strain>
    </source>
</reference>
<evidence type="ECO:0000313" key="2">
    <source>
        <dbReference type="EMBL" id="PMS31247.1"/>
    </source>
</evidence>
<dbReference type="SUPFAM" id="SSF52980">
    <property type="entry name" value="Restriction endonuclease-like"/>
    <property type="match status" value="1"/>
</dbReference>
<comment type="caution">
    <text evidence="2">The sequence shown here is derived from an EMBL/GenBank/DDBJ whole genome shotgun (WGS) entry which is preliminary data.</text>
</comment>
<evidence type="ECO:0000259" key="1">
    <source>
        <dbReference type="Pfam" id="PF04471"/>
    </source>
</evidence>
<dbReference type="InterPro" id="IPR011856">
    <property type="entry name" value="tRNA_endonuc-like_dom_sf"/>
</dbReference>
<dbReference type="RefSeq" id="WP_102607280.1">
    <property type="nucleotide sequence ID" value="NZ_PNYC01000026.1"/>
</dbReference>
<dbReference type="AlphaFoldDB" id="A0A2N7WP80"/>
<dbReference type="Pfam" id="PF04471">
    <property type="entry name" value="Mrr_cat"/>
    <property type="match status" value="1"/>
</dbReference>
<dbReference type="InterPro" id="IPR011335">
    <property type="entry name" value="Restrct_endonuc-II-like"/>
</dbReference>
<dbReference type="Gene3D" id="3.40.1350.10">
    <property type="match status" value="1"/>
</dbReference>
<accession>A0A2N7WP80</accession>
<feature type="domain" description="Restriction endonuclease type IV Mrr" evidence="1">
    <location>
        <begin position="5"/>
        <end position="111"/>
    </location>
</feature>
<dbReference type="InterPro" id="IPR015943">
    <property type="entry name" value="WD40/YVTN_repeat-like_dom_sf"/>
</dbReference>
<dbReference type="InterPro" id="IPR011044">
    <property type="entry name" value="Quino_amine_DH_bsu"/>
</dbReference>
<dbReference type="SUPFAM" id="SSF50969">
    <property type="entry name" value="YVTN repeat-like/Quinoprotein amine dehydrogenase"/>
    <property type="match status" value="1"/>
</dbReference>
<name>A0A2N7WP80_9BURK</name>
<sequence length="477" mass="51971">MAYPDWRAYQEAAAEVFRRLGCNAQVDYRAKGVRASHDIDVYVTFVRSGIVCTWVIECKLWTSRVPKEKVLALKSIVDDLGADRGIMISEAGFQSGAQDAARGTNITLVTSLEDFARTAVAAASEVPLTLNGQGEAAAIYQFPERAEPQDLLLHGEFITTANWAGRSISIVNPSSKAIVRTIDLDKYETISPQSGAREIQGHPPGSLAVADGRLFVGQVFSDVILVIDLATHAIVKRISVPGGGEGQLAVSPDEKTVYFASNRLNQFYIIDSATYAFTTVAYPADGRGCMSLLRHPVRPLLYIGIQRGGHIEGRGYPHANCYLAIYDLSQNAYGANSQLAEISNGRADDATPACLTYDDRYNRLYVGMFQSMRGICVLEANSGELIQDIRFAPSPWNNSFPWADPLSQALAGNSLLSVNRNNRELVALDRTSLQVKKSIFLGDAPNGPRAVLVWKEHAVVSYPGRNGLIFIPLEALA</sequence>
<dbReference type="Proteomes" id="UP000235777">
    <property type="component" value="Unassembled WGS sequence"/>
</dbReference>